<feature type="transmembrane region" description="Helical" evidence="2">
    <location>
        <begin position="86"/>
        <end position="109"/>
    </location>
</feature>
<dbReference type="OrthoDB" id="2964557at2"/>
<evidence type="ECO:0000256" key="1">
    <source>
        <dbReference type="SAM" id="MobiDB-lite"/>
    </source>
</evidence>
<organism evidence="3 4">
    <name type="scientific">Salibacterium salarium</name>
    <dbReference type="NCBI Taxonomy" id="284579"/>
    <lineage>
        <taxon>Bacteria</taxon>
        <taxon>Bacillati</taxon>
        <taxon>Bacillota</taxon>
        <taxon>Bacilli</taxon>
        <taxon>Bacillales</taxon>
        <taxon>Bacillaceae</taxon>
    </lineage>
</organism>
<feature type="compositionally biased region" description="Basic and acidic residues" evidence="1">
    <location>
        <begin position="38"/>
        <end position="56"/>
    </location>
</feature>
<name>A0A3R9RCH0_9BACI</name>
<accession>A0A3R9RCH0</accession>
<keyword evidence="4" id="KW-1185">Reference proteome</keyword>
<gene>
    <name evidence="3" type="ORF">D7Z54_16600</name>
</gene>
<protein>
    <recommendedName>
        <fullName evidence="5">SPOR domain-containing protein</fullName>
    </recommendedName>
</protein>
<dbReference type="EMBL" id="RBVX01000016">
    <property type="protein sequence ID" value="RSL32270.1"/>
    <property type="molecule type" value="Genomic_DNA"/>
</dbReference>
<evidence type="ECO:0000256" key="2">
    <source>
        <dbReference type="SAM" id="Phobius"/>
    </source>
</evidence>
<dbReference type="AlphaFoldDB" id="A0A3R9RCH0"/>
<evidence type="ECO:0000313" key="4">
    <source>
        <dbReference type="Proteomes" id="UP000275076"/>
    </source>
</evidence>
<keyword evidence="2" id="KW-0472">Membrane</keyword>
<dbReference type="Proteomes" id="UP000275076">
    <property type="component" value="Unassembled WGS sequence"/>
</dbReference>
<evidence type="ECO:0008006" key="5">
    <source>
        <dbReference type="Google" id="ProtNLM"/>
    </source>
</evidence>
<feature type="region of interest" description="Disordered" evidence="1">
    <location>
        <begin position="1"/>
        <end position="64"/>
    </location>
</feature>
<proteinExistence type="predicted"/>
<comment type="caution">
    <text evidence="3">The sequence shown here is derived from an EMBL/GenBank/DDBJ whole genome shotgun (WGS) entry which is preliminary data.</text>
</comment>
<keyword evidence="2" id="KW-1133">Transmembrane helix</keyword>
<reference evidence="3 4" key="1">
    <citation type="submission" date="2018-10" db="EMBL/GenBank/DDBJ databases">
        <title>Draft genome sequence of Bacillus salarius IM0101, isolated from a hypersaline soil in Inner Mongolia, China.</title>
        <authorList>
            <person name="Yamprayoonswat W."/>
            <person name="Boonvisut S."/>
            <person name="Jumpathong W."/>
            <person name="Sittihan S."/>
            <person name="Ruangsuj P."/>
            <person name="Wanthongcharoen S."/>
            <person name="Thongpramul N."/>
            <person name="Pimmason S."/>
            <person name="Yu B."/>
            <person name="Yasawong M."/>
        </authorList>
    </citation>
    <scope>NUCLEOTIDE SEQUENCE [LARGE SCALE GENOMIC DNA]</scope>
    <source>
        <strain evidence="3 4">IM0101</strain>
    </source>
</reference>
<keyword evidence="2" id="KW-0812">Transmembrane</keyword>
<sequence>MKKDEPDVSLKINGKHVKEKTRSEQVQAPSNDFSIIDWNERRAAETEAAADREQKPNKNKKTGLPLKMMRKKQHLRQTESTENNPVSLYFISLTGGAAALGLLFGIMLLQFVSAGDTSTGAVIDDQEPPPITAEFNDSLTMYLVQAGAFTNKEKGVEMQNHLLDKGFPGILTYDGEFYYLFSGVSFQEKNSQRLLDYFEEEQVEVYEKTRTVPDPEATENNEEVTKQLLQAKQILTDTAEAVLDENVDDELVSNVTNLLEKTESWEGEKFIHLHESIEKLEEEWSKAKESSSEIQEILIESVLHYEEAVYAHNGVETDKQ</sequence>
<feature type="compositionally biased region" description="Polar residues" evidence="1">
    <location>
        <begin position="24"/>
        <end position="33"/>
    </location>
</feature>
<evidence type="ECO:0000313" key="3">
    <source>
        <dbReference type="EMBL" id="RSL32270.1"/>
    </source>
</evidence>
<dbReference type="RefSeq" id="WP_125557056.1">
    <property type="nucleotide sequence ID" value="NZ_RBVX01000016.1"/>
</dbReference>